<keyword evidence="2" id="KW-1185">Reference proteome</keyword>
<dbReference type="EMBL" id="CAKKNE010000004">
    <property type="protein sequence ID" value="CAH0375413.1"/>
    <property type="molecule type" value="Genomic_DNA"/>
</dbReference>
<reference evidence="1" key="1">
    <citation type="submission" date="2021-11" db="EMBL/GenBank/DDBJ databases">
        <authorList>
            <consortium name="Genoscope - CEA"/>
            <person name="William W."/>
        </authorList>
    </citation>
    <scope>NUCLEOTIDE SEQUENCE</scope>
</reference>
<protein>
    <submittedName>
        <fullName evidence="1">Uncharacterized protein</fullName>
    </submittedName>
</protein>
<name>A0A8J2SMQ1_9STRA</name>
<dbReference type="Proteomes" id="UP000789595">
    <property type="component" value="Unassembled WGS sequence"/>
</dbReference>
<comment type="caution">
    <text evidence="1">The sequence shown here is derived from an EMBL/GenBank/DDBJ whole genome shotgun (WGS) entry which is preliminary data.</text>
</comment>
<accession>A0A8J2SMQ1</accession>
<evidence type="ECO:0000313" key="1">
    <source>
        <dbReference type="EMBL" id="CAH0375413.1"/>
    </source>
</evidence>
<evidence type="ECO:0000313" key="2">
    <source>
        <dbReference type="Proteomes" id="UP000789595"/>
    </source>
</evidence>
<organism evidence="1 2">
    <name type="scientific">Pelagomonas calceolata</name>
    <dbReference type="NCBI Taxonomy" id="35677"/>
    <lineage>
        <taxon>Eukaryota</taxon>
        <taxon>Sar</taxon>
        <taxon>Stramenopiles</taxon>
        <taxon>Ochrophyta</taxon>
        <taxon>Pelagophyceae</taxon>
        <taxon>Pelagomonadales</taxon>
        <taxon>Pelagomonadaceae</taxon>
        <taxon>Pelagomonas</taxon>
    </lineage>
</organism>
<dbReference type="AlphaFoldDB" id="A0A8J2SMQ1"/>
<sequence length="139" mass="14964">MADLFNSDSDSDIEPASAEARGAVLDRLRRQADETFARGPVVGPTAIELHWRRVGRAFAEVTLSLASAGSYTLRWSVPGVATPPQTATGRWRRDGSALTLAPCVDELSAYEWLDDGKLVVTVDGEAHVSLPPRHVVKGP</sequence>
<gene>
    <name evidence="1" type="ORF">PECAL_4P27460</name>
</gene>
<proteinExistence type="predicted"/>